<protein>
    <recommendedName>
        <fullName evidence="10">Biopterin-dependent aromatic amino acid hydroxylase family profile domain-containing protein</fullName>
    </recommendedName>
</protein>
<dbReference type="Pfam" id="PF00351">
    <property type="entry name" value="Biopterin_H"/>
    <property type="match status" value="1"/>
</dbReference>
<comment type="cofactor">
    <cofactor evidence="1 9">
        <name>Fe(2+)</name>
        <dbReference type="ChEBI" id="CHEBI:29033"/>
    </cofactor>
</comment>
<evidence type="ECO:0000259" key="10">
    <source>
        <dbReference type="PROSITE" id="PS51410"/>
    </source>
</evidence>
<feature type="binding site" evidence="7">
    <location>
        <position position="341"/>
    </location>
    <ligand>
        <name>Fe cation</name>
        <dbReference type="ChEBI" id="CHEBI:24875"/>
    </ligand>
</feature>
<feature type="binding site" evidence="8">
    <location>
        <position position="299"/>
    </location>
    <ligand>
        <name>L-tryptophan</name>
        <dbReference type="ChEBI" id="CHEBI:57912"/>
    </ligand>
</feature>
<dbReference type="GO" id="GO:0006576">
    <property type="term" value="P:biogenic amine metabolic process"/>
    <property type="evidence" value="ECO:0007669"/>
    <property type="project" value="UniProtKB-ARBA"/>
</dbReference>
<evidence type="ECO:0000256" key="3">
    <source>
        <dbReference type="ARBA" id="ARBA00022723"/>
    </source>
</evidence>
<feature type="binding site" evidence="7">
    <location>
        <position position="336"/>
    </location>
    <ligand>
        <name>Fe cation</name>
        <dbReference type="ChEBI" id="CHEBI:24875"/>
    </ligand>
</feature>
<evidence type="ECO:0000256" key="6">
    <source>
        <dbReference type="ARBA" id="ARBA00023033"/>
    </source>
</evidence>
<dbReference type="Gene3D" id="1.10.800.10">
    <property type="entry name" value="Aromatic amino acid hydroxylase"/>
    <property type="match status" value="1"/>
</dbReference>
<dbReference type="GO" id="GO:0004510">
    <property type="term" value="F:tryptophan 5-monooxygenase activity"/>
    <property type="evidence" value="ECO:0007669"/>
    <property type="project" value="TreeGrafter"/>
</dbReference>
<dbReference type="InterPro" id="IPR036329">
    <property type="entry name" value="Aro-AA_hydroxylase_C_sf"/>
</dbReference>
<comment type="similarity">
    <text evidence="2">Belongs to the biopterin-dependent aromatic amino acid hydroxylase family.</text>
</comment>
<evidence type="ECO:0000256" key="9">
    <source>
        <dbReference type="PIRSR" id="PIRSR601273-2"/>
    </source>
</evidence>
<feature type="domain" description="Biopterin-dependent aromatic amino acid hydroxylase family profile" evidence="10">
    <location>
        <begin position="157"/>
        <end position="516"/>
    </location>
</feature>
<feature type="binding site" evidence="8">
    <location>
        <position position="410"/>
    </location>
    <ligand>
        <name>L-tryptophan</name>
        <dbReference type="ChEBI" id="CHEBI:57912"/>
    </ligand>
</feature>
<feature type="binding site" evidence="8">
    <location>
        <position position="329"/>
    </location>
    <ligand>
        <name>L-tryptophan</name>
        <dbReference type="ChEBI" id="CHEBI:57912"/>
    </ligand>
</feature>
<gene>
    <name evidence="11" type="ORF">QR680_000604</name>
</gene>
<evidence type="ECO:0000256" key="2">
    <source>
        <dbReference type="ARBA" id="ARBA00009712"/>
    </source>
</evidence>
<keyword evidence="3 7" id="KW-0479">Metal-binding</keyword>
<evidence type="ECO:0000313" key="12">
    <source>
        <dbReference type="Proteomes" id="UP001175271"/>
    </source>
</evidence>
<dbReference type="FunFam" id="1.10.800.10:FF:000004">
    <property type="entry name" value="Tyrosine 3-monooxygenase"/>
    <property type="match status" value="1"/>
</dbReference>
<dbReference type="PROSITE" id="PS00367">
    <property type="entry name" value="BH4_AAA_HYDROXYL_1"/>
    <property type="match status" value="1"/>
</dbReference>
<keyword evidence="5 7" id="KW-0408">Iron</keyword>
<keyword evidence="4" id="KW-0560">Oxidoreductase</keyword>
<accession>A0AA39GV79</accession>
<sequence length="516" mass="58814">MAAAMKFCYYAPKKQARRTLSSSISENHIEEFKRRFRRSGSLGVPFFPEEDMHTLKRQLTIDEDEEDGQPIVTVIIKTSRSSDSLTKMLASIPIGTRVKHMESRDSQHGSANHIEVLMELELDGSLRPADVVDQLKKKGLAVDEINHTVNPKNASQMSDPGSNDALAGCPWFPKSIYDLDICAKKVIMYGSGLEADHPGFKDEEYRKRRMMFADIALNYKQGDPIPRIAYTEREIKTWGIIYRKLRELHRHYACQEFLDNFELLEKHCGYSENNIPQLEDICKFLKMKTGFRVRPVAGYLSARDFLAGLAFRVFNCTQYVRHHADPFYTPEPDTVHELMGHMALFADPDFAQFSQEIGLASLGASEQDLCKLATLYFFSIEFGLCSGGAEPHIDEYGRPNYKIYGAGLLSSAGELQHAVGQDGNTPELLRFDPDRVVQQECLITTFQTAYFYTRNFEEAQQKLRMFTNSMNRPFVVRYNAYTESIEVLNNKRSLMLAVNSLRSDINLLSTALHNIL</sequence>
<evidence type="ECO:0000256" key="5">
    <source>
        <dbReference type="ARBA" id="ARBA00023004"/>
    </source>
</evidence>
<dbReference type="GO" id="GO:0005506">
    <property type="term" value="F:iron ion binding"/>
    <property type="evidence" value="ECO:0007669"/>
    <property type="project" value="InterPro"/>
</dbReference>
<evidence type="ECO:0000313" key="11">
    <source>
        <dbReference type="EMBL" id="KAK0394178.1"/>
    </source>
</evidence>
<name>A0AA39GV79_9BILA</name>
<dbReference type="PIRSF" id="PIRSF000336">
    <property type="entry name" value="TH"/>
    <property type="match status" value="1"/>
</dbReference>
<evidence type="ECO:0000256" key="1">
    <source>
        <dbReference type="ARBA" id="ARBA00001954"/>
    </source>
</evidence>
<dbReference type="PANTHER" id="PTHR11473">
    <property type="entry name" value="AROMATIC AMINO ACID HYDROXYLASE"/>
    <property type="match status" value="1"/>
</dbReference>
<dbReference type="SUPFAM" id="SSF56534">
    <property type="entry name" value="Aromatic aminoacid monoxygenases, catalytic and oligomerization domains"/>
    <property type="match status" value="1"/>
</dbReference>
<dbReference type="GO" id="GO:0006570">
    <property type="term" value="P:tyrosine metabolic process"/>
    <property type="evidence" value="ECO:0007669"/>
    <property type="project" value="UniProtKB-ARBA"/>
</dbReference>
<dbReference type="EMBL" id="JAUCMV010000005">
    <property type="protein sequence ID" value="KAK0394178.1"/>
    <property type="molecule type" value="Genomic_DNA"/>
</dbReference>
<dbReference type="InterPro" id="IPR018301">
    <property type="entry name" value="ArAA_hydroxylase_Fe/CU_BS"/>
</dbReference>
<organism evidence="11 12">
    <name type="scientific">Steinernema hermaphroditum</name>
    <dbReference type="NCBI Taxonomy" id="289476"/>
    <lineage>
        <taxon>Eukaryota</taxon>
        <taxon>Metazoa</taxon>
        <taxon>Ecdysozoa</taxon>
        <taxon>Nematoda</taxon>
        <taxon>Chromadorea</taxon>
        <taxon>Rhabditida</taxon>
        <taxon>Tylenchina</taxon>
        <taxon>Panagrolaimomorpha</taxon>
        <taxon>Strongyloidoidea</taxon>
        <taxon>Steinernematidae</taxon>
        <taxon>Steinernema</taxon>
    </lineage>
</organism>
<feature type="binding site" evidence="7">
    <location>
        <position position="381"/>
    </location>
    <ligand>
        <name>Fe cation</name>
        <dbReference type="ChEBI" id="CHEBI:24875"/>
    </ligand>
</feature>
<reference evidence="11" key="1">
    <citation type="submission" date="2023-06" db="EMBL/GenBank/DDBJ databases">
        <title>Genomic analysis of the entomopathogenic nematode Steinernema hermaphroditum.</title>
        <authorList>
            <person name="Schwarz E.M."/>
            <person name="Heppert J.K."/>
            <person name="Baniya A."/>
            <person name="Schwartz H.T."/>
            <person name="Tan C.-H."/>
            <person name="Antoshechkin I."/>
            <person name="Sternberg P.W."/>
            <person name="Goodrich-Blair H."/>
            <person name="Dillman A.R."/>
        </authorList>
    </citation>
    <scope>NUCLEOTIDE SEQUENCE</scope>
    <source>
        <strain evidence="11">PS9179</strain>
        <tissue evidence="11">Whole animal</tissue>
    </source>
</reference>
<keyword evidence="12" id="KW-1185">Reference proteome</keyword>
<dbReference type="PROSITE" id="PS51410">
    <property type="entry name" value="BH4_AAA_HYDROXYL_2"/>
    <property type="match status" value="1"/>
</dbReference>
<dbReference type="InterPro" id="IPR019774">
    <property type="entry name" value="Aromatic-AA_hydroxylase_C"/>
</dbReference>
<dbReference type="InterPro" id="IPR001273">
    <property type="entry name" value="ArAA_hydroxylase"/>
</dbReference>
<dbReference type="PANTHER" id="PTHR11473:SF16">
    <property type="entry name" value="TRYPTOPHAN 5-HYDROXYLASE 2"/>
    <property type="match status" value="1"/>
</dbReference>
<dbReference type="InterPro" id="IPR019773">
    <property type="entry name" value="Tyrosine_3-monooxygenase-like"/>
</dbReference>
<feature type="binding site" evidence="8">
    <location>
        <position position="443"/>
    </location>
    <ligand>
        <name>L-tryptophan</name>
        <dbReference type="ChEBI" id="CHEBI:57912"/>
    </ligand>
</feature>
<dbReference type="PRINTS" id="PR00372">
    <property type="entry name" value="FYWHYDRXLASE"/>
</dbReference>
<dbReference type="GO" id="GO:0043005">
    <property type="term" value="C:neuron projection"/>
    <property type="evidence" value="ECO:0007669"/>
    <property type="project" value="TreeGrafter"/>
</dbReference>
<dbReference type="Proteomes" id="UP001175271">
    <property type="component" value="Unassembled WGS sequence"/>
</dbReference>
<dbReference type="InterPro" id="IPR036951">
    <property type="entry name" value="ArAA_hydroxylase_sf"/>
</dbReference>
<evidence type="ECO:0000256" key="7">
    <source>
        <dbReference type="PIRSR" id="PIRSR000336-1"/>
    </source>
</evidence>
<dbReference type="AlphaFoldDB" id="A0AA39GV79"/>
<evidence type="ECO:0000256" key="8">
    <source>
        <dbReference type="PIRSR" id="PIRSR601273-1"/>
    </source>
</evidence>
<comment type="caution">
    <text evidence="11">The sequence shown here is derived from an EMBL/GenBank/DDBJ whole genome shotgun (WGS) entry which is preliminary data.</text>
</comment>
<evidence type="ECO:0000256" key="4">
    <source>
        <dbReference type="ARBA" id="ARBA00023002"/>
    </source>
</evidence>
<proteinExistence type="inferred from homology"/>
<feature type="binding site" evidence="8">
    <location>
        <position position="321"/>
    </location>
    <ligand>
        <name>L-tryptophan</name>
        <dbReference type="ChEBI" id="CHEBI:57912"/>
    </ligand>
</feature>
<keyword evidence="6" id="KW-0503">Monooxygenase</keyword>
<dbReference type="GO" id="GO:0046189">
    <property type="term" value="P:phenol-containing compound biosynthetic process"/>
    <property type="evidence" value="ECO:0007669"/>
    <property type="project" value="UniProtKB-ARBA"/>
</dbReference>